<evidence type="ECO:0000313" key="1">
    <source>
        <dbReference type="EMBL" id="KAF4072503.1"/>
    </source>
</evidence>
<gene>
    <name evidence="1" type="ORF">AMELA_G00263800</name>
</gene>
<dbReference type="Proteomes" id="UP000593565">
    <property type="component" value="Unassembled WGS sequence"/>
</dbReference>
<evidence type="ECO:0000313" key="2">
    <source>
        <dbReference type="Proteomes" id="UP000593565"/>
    </source>
</evidence>
<name>A0A7J5ZPW0_AMEME</name>
<proteinExistence type="predicted"/>
<dbReference type="EMBL" id="JAAGNN010000025">
    <property type="protein sequence ID" value="KAF4072503.1"/>
    <property type="molecule type" value="Genomic_DNA"/>
</dbReference>
<sequence length="89" mass="9774">MHGPCRRKTFVYESMRLCVYHTQQVKLCGLNIGHGTFGVGVKAELDVGRGHVSLLVLVPAHTSPAVTFILLNHVQHLAFCHRDGALVLT</sequence>
<keyword evidence="2" id="KW-1185">Reference proteome</keyword>
<dbReference type="AlphaFoldDB" id="A0A7J5ZPW0"/>
<organism evidence="1 2">
    <name type="scientific">Ameiurus melas</name>
    <name type="common">Black bullhead</name>
    <name type="synonym">Silurus melas</name>
    <dbReference type="NCBI Taxonomy" id="219545"/>
    <lineage>
        <taxon>Eukaryota</taxon>
        <taxon>Metazoa</taxon>
        <taxon>Chordata</taxon>
        <taxon>Craniata</taxon>
        <taxon>Vertebrata</taxon>
        <taxon>Euteleostomi</taxon>
        <taxon>Actinopterygii</taxon>
        <taxon>Neopterygii</taxon>
        <taxon>Teleostei</taxon>
        <taxon>Ostariophysi</taxon>
        <taxon>Siluriformes</taxon>
        <taxon>Ictaluridae</taxon>
        <taxon>Ameiurus</taxon>
    </lineage>
</organism>
<accession>A0A7J5ZPW0</accession>
<protein>
    <submittedName>
        <fullName evidence="1">Uncharacterized protein</fullName>
    </submittedName>
</protein>
<reference evidence="1 2" key="1">
    <citation type="submission" date="2020-02" db="EMBL/GenBank/DDBJ databases">
        <title>A chromosome-scale genome assembly of the black bullhead catfish (Ameiurus melas).</title>
        <authorList>
            <person name="Wen M."/>
            <person name="Zham M."/>
            <person name="Cabau C."/>
            <person name="Klopp C."/>
            <person name="Donnadieu C."/>
            <person name="Roques C."/>
            <person name="Bouchez O."/>
            <person name="Lampietro C."/>
            <person name="Jouanno E."/>
            <person name="Herpin A."/>
            <person name="Louis A."/>
            <person name="Berthelot C."/>
            <person name="Parey E."/>
            <person name="Roest-Crollius H."/>
            <person name="Braasch I."/>
            <person name="Postlethwait J."/>
            <person name="Robinson-Rechavi M."/>
            <person name="Echchiki A."/>
            <person name="Begum T."/>
            <person name="Montfort J."/>
            <person name="Schartl M."/>
            <person name="Bobe J."/>
            <person name="Guiguen Y."/>
        </authorList>
    </citation>
    <scope>NUCLEOTIDE SEQUENCE [LARGE SCALE GENOMIC DNA]</scope>
    <source>
        <strain evidence="1">M_S1</strain>
        <tissue evidence="1">Blood</tissue>
    </source>
</reference>
<comment type="caution">
    <text evidence="1">The sequence shown here is derived from an EMBL/GenBank/DDBJ whole genome shotgun (WGS) entry which is preliminary data.</text>
</comment>